<dbReference type="OrthoDB" id="9814445at2"/>
<dbReference type="PANTHER" id="PTHR33219">
    <property type="entry name" value="YLMG HOMOLOG PROTEIN 2, CHLOROPLASTIC"/>
    <property type="match status" value="1"/>
</dbReference>
<proteinExistence type="inferred from homology"/>
<keyword evidence="4" id="KW-1185">Reference proteome</keyword>
<keyword evidence="2" id="KW-0812">Transmembrane</keyword>
<dbReference type="Pfam" id="PF02325">
    <property type="entry name" value="CCB3_YggT"/>
    <property type="match status" value="1"/>
</dbReference>
<keyword evidence="2" id="KW-1133">Transmembrane helix</keyword>
<feature type="transmembrane region" description="Helical" evidence="2">
    <location>
        <begin position="7"/>
        <end position="33"/>
    </location>
</feature>
<keyword evidence="2" id="KW-0472">Membrane</keyword>
<dbReference type="Proteomes" id="UP000308054">
    <property type="component" value="Unassembled WGS sequence"/>
</dbReference>
<evidence type="ECO:0000313" key="3">
    <source>
        <dbReference type="EMBL" id="TGY88858.1"/>
    </source>
</evidence>
<dbReference type="AlphaFoldDB" id="A0A4S2H0P1"/>
<accession>A0A4S2H0P1</accession>
<evidence type="ECO:0000313" key="4">
    <source>
        <dbReference type="Proteomes" id="UP000308054"/>
    </source>
</evidence>
<comment type="caution">
    <text evidence="3">The sequence shown here is derived from an EMBL/GenBank/DDBJ whole genome shotgun (WGS) entry which is preliminary data.</text>
</comment>
<evidence type="ECO:0000256" key="2">
    <source>
        <dbReference type="SAM" id="Phobius"/>
    </source>
</evidence>
<protein>
    <submittedName>
        <fullName evidence="3">YggT family protein</fullName>
    </submittedName>
</protein>
<reference evidence="3 4" key="1">
    <citation type="journal article" date="2017" name="Int. J. Syst. Evol. Microbiol.">
        <title>Marinicauda algicola sp. nov., isolated from a marine red alga Rhodosorus marinus.</title>
        <authorList>
            <person name="Jeong S.E."/>
            <person name="Jeon S.H."/>
            <person name="Chun B.H."/>
            <person name="Kim D.W."/>
            <person name="Jeon C.O."/>
        </authorList>
    </citation>
    <scope>NUCLEOTIDE SEQUENCE [LARGE SCALE GENOMIC DNA]</scope>
    <source>
        <strain evidence="3 4">JCM 31718</strain>
    </source>
</reference>
<organism evidence="3 4">
    <name type="scientific">Marinicauda algicola</name>
    <dbReference type="NCBI Taxonomy" id="2029849"/>
    <lineage>
        <taxon>Bacteria</taxon>
        <taxon>Pseudomonadati</taxon>
        <taxon>Pseudomonadota</taxon>
        <taxon>Alphaproteobacteria</taxon>
        <taxon>Maricaulales</taxon>
        <taxon>Maricaulaceae</taxon>
        <taxon>Marinicauda</taxon>
    </lineage>
</organism>
<dbReference type="PANTHER" id="PTHR33219:SF14">
    <property type="entry name" value="PROTEIN COFACTOR ASSEMBLY OF COMPLEX C SUBUNIT B CCB3, CHLOROPLASTIC-RELATED"/>
    <property type="match status" value="1"/>
</dbReference>
<dbReference type="GO" id="GO:0016020">
    <property type="term" value="C:membrane"/>
    <property type="evidence" value="ECO:0007669"/>
    <property type="project" value="InterPro"/>
</dbReference>
<name>A0A4S2H0P1_9PROT</name>
<dbReference type="RefSeq" id="WP_135995398.1">
    <property type="nucleotide sequence ID" value="NZ_CP071057.1"/>
</dbReference>
<evidence type="ECO:0000256" key="1">
    <source>
        <dbReference type="ARBA" id="ARBA00010894"/>
    </source>
</evidence>
<comment type="similarity">
    <text evidence="1">Belongs to the YggT family.</text>
</comment>
<dbReference type="EMBL" id="SRXW01000002">
    <property type="protein sequence ID" value="TGY88858.1"/>
    <property type="molecule type" value="Genomic_DNA"/>
</dbReference>
<feature type="transmembrane region" description="Helical" evidence="2">
    <location>
        <begin position="78"/>
        <end position="100"/>
    </location>
</feature>
<gene>
    <name evidence="3" type="ORF">E5163_06890</name>
</gene>
<sequence>MTFGQALLAYFLMPVLTLLTIVVFINVIMSWLIGFNVVNPHNQFVRMIWDITERITAPLLAPIRQVLPPLGGMDLSPIVLLLIIAFVRNYLVADVLWRLFG</sequence>
<dbReference type="InterPro" id="IPR003425">
    <property type="entry name" value="CCB3/YggT"/>
</dbReference>